<keyword evidence="2" id="KW-1185">Reference proteome</keyword>
<dbReference type="Pfam" id="PF20317">
    <property type="entry name" value="HTH_60"/>
    <property type="match status" value="1"/>
</dbReference>
<dbReference type="OrthoDB" id="2942237at2"/>
<dbReference type="EMBL" id="PIQO01000043">
    <property type="protein sequence ID" value="PKR82469.1"/>
    <property type="molecule type" value="Genomic_DNA"/>
</dbReference>
<accession>A0A2N3LCY6</accession>
<comment type="caution">
    <text evidence="1">The sequence shown here is derived from an EMBL/GenBank/DDBJ whole genome shotgun (WGS) entry which is preliminary data.</text>
</comment>
<dbReference type="RefSeq" id="WP_101356770.1">
    <property type="nucleotide sequence ID" value="NZ_PIQO01000043.1"/>
</dbReference>
<organism evidence="1 2">
    <name type="scientific">Heyndrickxia camelliae</name>
    <dbReference type="NCBI Taxonomy" id="1707093"/>
    <lineage>
        <taxon>Bacteria</taxon>
        <taxon>Bacillati</taxon>
        <taxon>Bacillota</taxon>
        <taxon>Bacilli</taxon>
        <taxon>Bacillales</taxon>
        <taxon>Bacillaceae</taxon>
        <taxon>Heyndrickxia</taxon>
    </lineage>
</organism>
<evidence type="ECO:0000313" key="2">
    <source>
        <dbReference type="Proteomes" id="UP000233440"/>
    </source>
</evidence>
<evidence type="ECO:0000313" key="1">
    <source>
        <dbReference type="EMBL" id="PKR82469.1"/>
    </source>
</evidence>
<name>A0A2N3LCY6_9BACI</name>
<dbReference type="InterPro" id="IPR046930">
    <property type="entry name" value="HTH_60"/>
</dbReference>
<protein>
    <submittedName>
        <fullName evidence="1">Uncharacterized protein</fullName>
    </submittedName>
</protein>
<reference evidence="1 2" key="1">
    <citation type="submission" date="2017-11" db="EMBL/GenBank/DDBJ databases">
        <title>Bacillus camelliae sp. nov., isolated from pu'er tea.</title>
        <authorList>
            <person name="Niu L."/>
        </authorList>
    </citation>
    <scope>NUCLEOTIDE SEQUENCE [LARGE SCALE GENOMIC DNA]</scope>
    <source>
        <strain evidence="1 2">7578-1</strain>
    </source>
</reference>
<gene>
    <name evidence="1" type="ORF">CWO92_24330</name>
</gene>
<dbReference type="Proteomes" id="UP000233440">
    <property type="component" value="Unassembled WGS sequence"/>
</dbReference>
<dbReference type="AlphaFoldDB" id="A0A2N3LCY6"/>
<proteinExistence type="predicted"/>
<sequence>MQDIELIENIERLKNKYKMSEDLIDSIIYNHNGYHPIAISSLLVNIDNIDEDDRMLDIIDTMHRNLRISYETMAAFGNLSLEEFKEFIKNPSTLNEQKKYKFAIRLMFLHFVFKEKYLIDTNKL</sequence>